<evidence type="ECO:0000313" key="1">
    <source>
        <dbReference type="EMBL" id="RGD86932.1"/>
    </source>
</evidence>
<dbReference type="AlphaFoldDB" id="A0A3E3EH35"/>
<dbReference type="RefSeq" id="WP_117580298.1">
    <property type="nucleotide sequence ID" value="NZ_QUSL01000002.1"/>
</dbReference>
<proteinExistence type="predicted"/>
<comment type="caution">
    <text evidence="1">The sequence shown here is derived from an EMBL/GenBank/DDBJ whole genome shotgun (WGS) entry which is preliminary data.</text>
</comment>
<protein>
    <submittedName>
        <fullName evidence="1">Uncharacterized protein</fullName>
    </submittedName>
</protein>
<name>A0A3E3EH35_9FIRM</name>
<evidence type="ECO:0000313" key="2">
    <source>
        <dbReference type="Proteomes" id="UP000261032"/>
    </source>
</evidence>
<sequence>MAHKKTLETINIEREKVLMKGYANIADIKKFIPCSDKRANEINEEITCMVEKSGKRVFLGIRSKYLLDYVGLTAKQVFDFAELERKKAAMSSSS</sequence>
<dbReference type="Proteomes" id="UP000261032">
    <property type="component" value="Unassembled WGS sequence"/>
</dbReference>
<dbReference type="EMBL" id="QUSL01000002">
    <property type="protein sequence ID" value="RGD86932.1"/>
    <property type="molecule type" value="Genomic_DNA"/>
</dbReference>
<reference evidence="1 2" key="1">
    <citation type="submission" date="2018-08" db="EMBL/GenBank/DDBJ databases">
        <title>A genome reference for cultivated species of the human gut microbiota.</title>
        <authorList>
            <person name="Zou Y."/>
            <person name="Xue W."/>
            <person name="Luo G."/>
        </authorList>
    </citation>
    <scope>NUCLEOTIDE SEQUENCE [LARGE SCALE GENOMIC DNA]</scope>
    <source>
        <strain evidence="1 2">OM06-4</strain>
    </source>
</reference>
<gene>
    <name evidence="1" type="ORF">DXB93_01850</name>
</gene>
<organism evidence="1 2">
    <name type="scientific">Thomasclavelia ramosa</name>
    <dbReference type="NCBI Taxonomy" id="1547"/>
    <lineage>
        <taxon>Bacteria</taxon>
        <taxon>Bacillati</taxon>
        <taxon>Bacillota</taxon>
        <taxon>Erysipelotrichia</taxon>
        <taxon>Erysipelotrichales</taxon>
        <taxon>Coprobacillaceae</taxon>
        <taxon>Thomasclavelia</taxon>
    </lineage>
</organism>
<accession>A0A3E3EH35</accession>